<reference evidence="2 3" key="1">
    <citation type="journal article" date="2021" name="Nat. Plants">
        <title>The Taxus genome provides insights into paclitaxel biosynthesis.</title>
        <authorList>
            <person name="Xiong X."/>
            <person name="Gou J."/>
            <person name="Liao Q."/>
            <person name="Li Y."/>
            <person name="Zhou Q."/>
            <person name="Bi G."/>
            <person name="Li C."/>
            <person name="Du R."/>
            <person name="Wang X."/>
            <person name="Sun T."/>
            <person name="Guo L."/>
            <person name="Liang H."/>
            <person name="Lu P."/>
            <person name="Wu Y."/>
            <person name="Zhang Z."/>
            <person name="Ro D.K."/>
            <person name="Shang Y."/>
            <person name="Huang S."/>
            <person name="Yan J."/>
        </authorList>
    </citation>
    <scope>NUCLEOTIDE SEQUENCE [LARGE SCALE GENOMIC DNA]</scope>
    <source>
        <strain evidence="2">Ta-2019</strain>
    </source>
</reference>
<accession>A0AA38F5A3</accession>
<feature type="non-terminal residue" evidence="2">
    <location>
        <position position="50"/>
    </location>
</feature>
<evidence type="ECO:0000313" key="3">
    <source>
        <dbReference type="Proteomes" id="UP000824469"/>
    </source>
</evidence>
<evidence type="ECO:0000313" key="2">
    <source>
        <dbReference type="EMBL" id="KAH9288627.1"/>
    </source>
</evidence>
<protein>
    <submittedName>
        <fullName evidence="2">Uncharacterized protein</fullName>
    </submittedName>
</protein>
<name>A0AA38F5A3_TAXCH</name>
<evidence type="ECO:0000256" key="1">
    <source>
        <dbReference type="SAM" id="MobiDB-lite"/>
    </source>
</evidence>
<gene>
    <name evidence="2" type="ORF">KI387_032744</name>
</gene>
<dbReference type="AlphaFoldDB" id="A0AA38F5A3"/>
<comment type="caution">
    <text evidence="2">The sequence shown here is derived from an EMBL/GenBank/DDBJ whole genome shotgun (WGS) entry which is preliminary data.</text>
</comment>
<dbReference type="EMBL" id="JAHRHJ020003813">
    <property type="protein sequence ID" value="KAH9288627.1"/>
    <property type="molecule type" value="Genomic_DNA"/>
</dbReference>
<proteinExistence type="predicted"/>
<organism evidence="2 3">
    <name type="scientific">Taxus chinensis</name>
    <name type="common">Chinese yew</name>
    <name type="synonym">Taxus wallichiana var. chinensis</name>
    <dbReference type="NCBI Taxonomy" id="29808"/>
    <lineage>
        <taxon>Eukaryota</taxon>
        <taxon>Viridiplantae</taxon>
        <taxon>Streptophyta</taxon>
        <taxon>Embryophyta</taxon>
        <taxon>Tracheophyta</taxon>
        <taxon>Spermatophyta</taxon>
        <taxon>Pinopsida</taxon>
        <taxon>Pinidae</taxon>
        <taxon>Conifers II</taxon>
        <taxon>Cupressales</taxon>
        <taxon>Taxaceae</taxon>
        <taxon>Taxus</taxon>
    </lineage>
</organism>
<dbReference type="Proteomes" id="UP000824469">
    <property type="component" value="Unassembled WGS sequence"/>
</dbReference>
<feature type="non-terminal residue" evidence="2">
    <location>
        <position position="1"/>
    </location>
</feature>
<sequence>SGMEAGAWEHANKGWRPTWNHRSPPARKSADPTTSENLPAWILVEEHFPV</sequence>
<feature type="region of interest" description="Disordered" evidence="1">
    <location>
        <begin position="1"/>
        <end position="38"/>
    </location>
</feature>
<keyword evidence="3" id="KW-1185">Reference proteome</keyword>